<dbReference type="Pfam" id="PF08327">
    <property type="entry name" value="AHSA1"/>
    <property type="match status" value="1"/>
</dbReference>
<evidence type="ECO:0000259" key="2">
    <source>
        <dbReference type="Pfam" id="PF08327"/>
    </source>
</evidence>
<feature type="domain" description="Activator of Hsp90 ATPase homologue 1/2-like C-terminal" evidence="2">
    <location>
        <begin position="18"/>
        <end position="144"/>
    </location>
</feature>
<dbReference type="AlphaFoldDB" id="A3ZV94"/>
<dbReference type="InterPro" id="IPR013538">
    <property type="entry name" value="ASHA1/2-like_C"/>
</dbReference>
<dbReference type="RefSeq" id="WP_002654025.1">
    <property type="nucleotide sequence ID" value="NZ_CH672377.1"/>
</dbReference>
<accession>A3ZV94</accession>
<dbReference type="InterPro" id="IPR023393">
    <property type="entry name" value="START-like_dom_sf"/>
</dbReference>
<dbReference type="eggNOG" id="COG3832">
    <property type="taxonomic scope" value="Bacteria"/>
</dbReference>
<dbReference type="CDD" id="cd07814">
    <property type="entry name" value="SRPBCC_CalC_Aha1-like"/>
    <property type="match status" value="1"/>
</dbReference>
<dbReference type="SUPFAM" id="SSF55961">
    <property type="entry name" value="Bet v1-like"/>
    <property type="match status" value="1"/>
</dbReference>
<sequence length="146" mass="16447">MSEKSEPIVLTIRRAFPYSAELVFDAWLDPEVAGRWLFATATGEMKTVEINPVVGGEFLIAEQRGDILAEHFGEYLEIERPRRLVFTFAAIRNVESTRVTVDIEPTDAGCELTLVHEMDPKWIDYKERTESGWATLLANLAATMVG</sequence>
<comment type="similarity">
    <text evidence="1">Belongs to the AHA1 family.</text>
</comment>
<dbReference type="Gene3D" id="3.30.530.20">
    <property type="match status" value="1"/>
</dbReference>
<reference evidence="3 4" key="1">
    <citation type="submission" date="2006-02" db="EMBL/GenBank/DDBJ databases">
        <authorList>
            <person name="Amann R."/>
            <person name="Ferriera S."/>
            <person name="Johnson J."/>
            <person name="Kravitz S."/>
            <person name="Halpern A."/>
            <person name="Remington K."/>
            <person name="Beeson K."/>
            <person name="Tran B."/>
            <person name="Rogers Y.-H."/>
            <person name="Friedman R."/>
            <person name="Venter J.C."/>
        </authorList>
    </citation>
    <scope>NUCLEOTIDE SEQUENCE [LARGE SCALE GENOMIC DNA]</scope>
    <source>
        <strain evidence="3 4">DSM 3645</strain>
    </source>
</reference>
<name>A3ZV94_9BACT</name>
<dbReference type="STRING" id="314230.DSM3645_02153"/>
<evidence type="ECO:0000313" key="3">
    <source>
        <dbReference type="EMBL" id="EAQ79240.1"/>
    </source>
</evidence>
<comment type="caution">
    <text evidence="3">The sequence shown here is derived from an EMBL/GenBank/DDBJ whole genome shotgun (WGS) entry which is preliminary data.</text>
</comment>
<dbReference type="Proteomes" id="UP000004358">
    <property type="component" value="Unassembled WGS sequence"/>
</dbReference>
<gene>
    <name evidence="3" type="ORF">DSM3645_02153</name>
</gene>
<proteinExistence type="inferred from homology"/>
<protein>
    <recommendedName>
        <fullName evidence="2">Activator of Hsp90 ATPase homologue 1/2-like C-terminal domain-containing protein</fullName>
    </recommendedName>
</protein>
<evidence type="ECO:0000313" key="4">
    <source>
        <dbReference type="Proteomes" id="UP000004358"/>
    </source>
</evidence>
<dbReference type="EMBL" id="AANZ01000014">
    <property type="protein sequence ID" value="EAQ79240.1"/>
    <property type="molecule type" value="Genomic_DNA"/>
</dbReference>
<organism evidence="3 4">
    <name type="scientific">Blastopirellula marina DSM 3645</name>
    <dbReference type="NCBI Taxonomy" id="314230"/>
    <lineage>
        <taxon>Bacteria</taxon>
        <taxon>Pseudomonadati</taxon>
        <taxon>Planctomycetota</taxon>
        <taxon>Planctomycetia</taxon>
        <taxon>Pirellulales</taxon>
        <taxon>Pirellulaceae</taxon>
        <taxon>Blastopirellula</taxon>
    </lineage>
</organism>
<dbReference type="HOGENOM" id="CLU_108923_7_1_0"/>
<evidence type="ECO:0000256" key="1">
    <source>
        <dbReference type="ARBA" id="ARBA00006817"/>
    </source>
</evidence>